<dbReference type="Pfam" id="PF12849">
    <property type="entry name" value="PBP_like_2"/>
    <property type="match status" value="1"/>
</dbReference>
<dbReference type="Gene3D" id="3.40.190.10">
    <property type="entry name" value="Periplasmic binding protein-like II"/>
    <property type="match status" value="2"/>
</dbReference>
<evidence type="ECO:0000256" key="1">
    <source>
        <dbReference type="ARBA" id="ARBA00022729"/>
    </source>
</evidence>
<evidence type="ECO:0000259" key="2">
    <source>
        <dbReference type="Pfam" id="PF12849"/>
    </source>
</evidence>
<comment type="caution">
    <text evidence="3">The sequence shown here is derived from an EMBL/GenBank/DDBJ whole genome shotgun (WGS) entry which is preliminary data.</text>
</comment>
<dbReference type="InterPro" id="IPR024370">
    <property type="entry name" value="PBP_domain"/>
</dbReference>
<dbReference type="Proteomes" id="UP000019141">
    <property type="component" value="Unassembled WGS sequence"/>
</dbReference>
<name>W4LGT5_ENTF1</name>
<reference evidence="3 4" key="1">
    <citation type="journal article" date="2014" name="Nature">
        <title>An environmental bacterial taxon with a large and distinct metabolic repertoire.</title>
        <authorList>
            <person name="Wilson M.C."/>
            <person name="Mori T."/>
            <person name="Ruckert C."/>
            <person name="Uria A.R."/>
            <person name="Helf M.J."/>
            <person name="Takada K."/>
            <person name="Gernert C."/>
            <person name="Steffens U.A."/>
            <person name="Heycke N."/>
            <person name="Schmitt S."/>
            <person name="Rinke C."/>
            <person name="Helfrich E.J."/>
            <person name="Brachmann A.O."/>
            <person name="Gurgui C."/>
            <person name="Wakimoto T."/>
            <person name="Kracht M."/>
            <person name="Crusemann M."/>
            <person name="Hentschel U."/>
            <person name="Abe I."/>
            <person name="Matsunaga S."/>
            <person name="Kalinowski J."/>
            <person name="Takeyama H."/>
            <person name="Piel J."/>
        </authorList>
    </citation>
    <scope>NUCLEOTIDE SEQUENCE [LARGE SCALE GENOMIC DNA]</scope>
    <source>
        <strain evidence="4">TSY1</strain>
    </source>
</reference>
<gene>
    <name evidence="3" type="ORF">ETSY1_23895</name>
</gene>
<keyword evidence="1" id="KW-0732">Signal</keyword>
<dbReference type="HOGENOM" id="CLU_026228_1_1_7"/>
<sequence length="318" mass="35143">MSRWRSILLLIVFTAIVAAAGVASSDETSIMLPQEDPLEIRGNITVAGSVAMSPIVRRMYKRFVLEGYRGIMQFHGSGTALGFKRLCQNGQADIVMASRTIQAHEVASCEAKGLSPVGMNIGLDALTLVVHKSNTFIEDVTEDELPSLFSVNRWTDVNEDWLDWPIKRYIPAAGTGAFDFLIDLVFDGEAQSVIHAANTVFEKDHEYIAQGIASDVYGVGLVGYAYYKKYESSLKLITIEDVEPSAEAVESAEYFLTLPLLVYTAPAFLRKKQQVRAFLVFLLNHINEEIVKVGYFRTSMPMLNGGKTTLLKAMGKTP</sequence>
<keyword evidence="4" id="KW-1185">Reference proteome</keyword>
<protein>
    <recommendedName>
        <fullName evidence="2">PBP domain-containing protein</fullName>
    </recommendedName>
</protein>
<dbReference type="SUPFAM" id="SSF53850">
    <property type="entry name" value="Periplasmic binding protein-like II"/>
    <property type="match status" value="1"/>
</dbReference>
<dbReference type="PANTHER" id="PTHR30570:SF1">
    <property type="entry name" value="PHOSPHATE-BINDING PROTEIN PSTS"/>
    <property type="match status" value="1"/>
</dbReference>
<dbReference type="PANTHER" id="PTHR30570">
    <property type="entry name" value="PERIPLASMIC PHOSPHATE BINDING COMPONENT OF PHOSPHATE ABC TRANSPORTER"/>
    <property type="match status" value="1"/>
</dbReference>
<evidence type="ECO:0000313" key="4">
    <source>
        <dbReference type="Proteomes" id="UP000019141"/>
    </source>
</evidence>
<feature type="domain" description="PBP" evidence="2">
    <location>
        <begin position="41"/>
        <end position="283"/>
    </location>
</feature>
<dbReference type="InterPro" id="IPR050811">
    <property type="entry name" value="Phosphate_ABC_transporter"/>
</dbReference>
<proteinExistence type="predicted"/>
<accession>W4LGT5</accession>
<dbReference type="AlphaFoldDB" id="W4LGT5"/>
<organism evidence="3 4">
    <name type="scientific">Entotheonella factor</name>
    <dbReference type="NCBI Taxonomy" id="1429438"/>
    <lineage>
        <taxon>Bacteria</taxon>
        <taxon>Pseudomonadati</taxon>
        <taxon>Nitrospinota/Tectimicrobiota group</taxon>
        <taxon>Candidatus Tectimicrobiota</taxon>
        <taxon>Candidatus Entotheonellia</taxon>
        <taxon>Candidatus Entotheonellales</taxon>
        <taxon>Candidatus Entotheonellaceae</taxon>
        <taxon>Candidatus Entotheonella</taxon>
    </lineage>
</organism>
<evidence type="ECO:0000313" key="3">
    <source>
        <dbReference type="EMBL" id="ETW97124.1"/>
    </source>
</evidence>
<dbReference type="EMBL" id="AZHW01000700">
    <property type="protein sequence ID" value="ETW97124.1"/>
    <property type="molecule type" value="Genomic_DNA"/>
</dbReference>